<feature type="signal peptide" evidence="1">
    <location>
        <begin position="1"/>
        <end position="15"/>
    </location>
</feature>
<feature type="chain" id="PRO_5019306603" evidence="1">
    <location>
        <begin position="16"/>
        <end position="134"/>
    </location>
</feature>
<name>A0A426X216_ENSVE</name>
<dbReference type="AlphaFoldDB" id="A0A426X216"/>
<accession>A0A426X216</accession>
<dbReference type="EMBL" id="AMZH03028820">
    <property type="protein sequence ID" value="RRT33507.1"/>
    <property type="molecule type" value="Genomic_DNA"/>
</dbReference>
<sequence>WKRLLAAAPSRCCLAVHHIHVASLALTTSLGAFSSALGGCASTISTLGMQCSPGPSSFSWASSSPPPPTSSSLIFPPDTHTIWCTSSPLPPPLTSPISTSSPSFITMASYFLFIDKIDNFLNLNYIYHYINNLF</sequence>
<keyword evidence="1" id="KW-0732">Signal</keyword>
<evidence type="ECO:0000256" key="1">
    <source>
        <dbReference type="SAM" id="SignalP"/>
    </source>
</evidence>
<evidence type="ECO:0000313" key="2">
    <source>
        <dbReference type="EMBL" id="RRT33507.1"/>
    </source>
</evidence>
<evidence type="ECO:0000313" key="3">
    <source>
        <dbReference type="Proteomes" id="UP000287651"/>
    </source>
</evidence>
<gene>
    <name evidence="2" type="ORF">B296_00028070</name>
</gene>
<dbReference type="Proteomes" id="UP000287651">
    <property type="component" value="Unassembled WGS sequence"/>
</dbReference>
<feature type="non-terminal residue" evidence="2">
    <location>
        <position position="1"/>
    </location>
</feature>
<proteinExistence type="predicted"/>
<comment type="caution">
    <text evidence="2">The sequence shown here is derived from an EMBL/GenBank/DDBJ whole genome shotgun (WGS) entry which is preliminary data.</text>
</comment>
<reference evidence="2 3" key="1">
    <citation type="journal article" date="2014" name="Agronomy (Basel)">
        <title>A Draft Genome Sequence for Ensete ventricosum, the Drought-Tolerant Tree Against Hunger.</title>
        <authorList>
            <person name="Harrison J."/>
            <person name="Moore K.A."/>
            <person name="Paszkiewicz K."/>
            <person name="Jones T."/>
            <person name="Grant M."/>
            <person name="Ambacheew D."/>
            <person name="Muzemil S."/>
            <person name="Studholme D.J."/>
        </authorList>
    </citation>
    <scope>NUCLEOTIDE SEQUENCE [LARGE SCALE GENOMIC DNA]</scope>
</reference>
<organism evidence="2 3">
    <name type="scientific">Ensete ventricosum</name>
    <name type="common">Abyssinian banana</name>
    <name type="synonym">Musa ensete</name>
    <dbReference type="NCBI Taxonomy" id="4639"/>
    <lineage>
        <taxon>Eukaryota</taxon>
        <taxon>Viridiplantae</taxon>
        <taxon>Streptophyta</taxon>
        <taxon>Embryophyta</taxon>
        <taxon>Tracheophyta</taxon>
        <taxon>Spermatophyta</taxon>
        <taxon>Magnoliopsida</taxon>
        <taxon>Liliopsida</taxon>
        <taxon>Zingiberales</taxon>
        <taxon>Musaceae</taxon>
        <taxon>Ensete</taxon>
    </lineage>
</organism>
<protein>
    <submittedName>
        <fullName evidence="2">Uncharacterized protein</fullName>
    </submittedName>
</protein>